<evidence type="ECO:0000256" key="1">
    <source>
        <dbReference type="ARBA" id="ARBA00004429"/>
    </source>
</evidence>
<reference evidence="10 11" key="1">
    <citation type="submission" date="2017-05" db="EMBL/GenBank/DDBJ databases">
        <title>Complete and WGS of Bordetella genogroups.</title>
        <authorList>
            <person name="Spilker T."/>
            <person name="LiPuma J."/>
        </authorList>
    </citation>
    <scope>NUCLEOTIDE SEQUENCE [LARGE SCALE GENOMIC DNA]</scope>
    <source>
        <strain evidence="10 11">AU10456</strain>
    </source>
</reference>
<accession>A0A261TJW5</accession>
<feature type="transmembrane region" description="Helical" evidence="8">
    <location>
        <begin position="7"/>
        <end position="32"/>
    </location>
</feature>
<keyword evidence="3 7" id="KW-0997">Cell inner membrane</keyword>
<evidence type="ECO:0000256" key="5">
    <source>
        <dbReference type="ARBA" id="ARBA00022989"/>
    </source>
</evidence>
<evidence type="ECO:0000256" key="3">
    <source>
        <dbReference type="ARBA" id="ARBA00022519"/>
    </source>
</evidence>
<protein>
    <submittedName>
        <fullName evidence="10">ABC transporter permease</fullName>
    </submittedName>
</protein>
<feature type="transmembrane region" description="Helical" evidence="8">
    <location>
        <begin position="133"/>
        <end position="156"/>
    </location>
</feature>
<feature type="transmembrane region" description="Helical" evidence="8">
    <location>
        <begin position="353"/>
        <end position="386"/>
    </location>
</feature>
<dbReference type="EMBL" id="NEVP01000009">
    <property type="protein sequence ID" value="OZI48933.1"/>
    <property type="molecule type" value="Genomic_DNA"/>
</dbReference>
<feature type="transmembrane region" description="Helical" evidence="8">
    <location>
        <begin position="168"/>
        <end position="190"/>
    </location>
</feature>
<organism evidence="10 11">
    <name type="scientific">Bordetella genomosp. 5</name>
    <dbReference type="NCBI Taxonomy" id="1395608"/>
    <lineage>
        <taxon>Bacteria</taxon>
        <taxon>Pseudomonadati</taxon>
        <taxon>Pseudomonadota</taxon>
        <taxon>Betaproteobacteria</taxon>
        <taxon>Burkholderiales</taxon>
        <taxon>Alcaligenaceae</taxon>
        <taxon>Bordetella</taxon>
    </lineage>
</organism>
<feature type="domain" description="TRAP C4-dicarboxylate transport system permease DctM subunit" evidence="9">
    <location>
        <begin position="255"/>
        <end position="456"/>
    </location>
</feature>
<dbReference type="PIRSF" id="PIRSF006066">
    <property type="entry name" value="HI0050"/>
    <property type="match status" value="1"/>
</dbReference>
<dbReference type="PANTHER" id="PTHR33362:SF3">
    <property type="entry name" value="SIALIC ACID TRAP TRANSPORTER PERMEASE PROTEIN SIAT"/>
    <property type="match status" value="1"/>
</dbReference>
<evidence type="ECO:0000256" key="2">
    <source>
        <dbReference type="ARBA" id="ARBA00022475"/>
    </source>
</evidence>
<evidence type="ECO:0000256" key="6">
    <source>
        <dbReference type="ARBA" id="ARBA00023136"/>
    </source>
</evidence>
<comment type="caution">
    <text evidence="10">The sequence shown here is derived from an EMBL/GenBank/DDBJ whole genome shotgun (WGS) entry which is preliminary data.</text>
</comment>
<dbReference type="PANTHER" id="PTHR33362">
    <property type="entry name" value="SIALIC ACID TRAP TRANSPORTER PERMEASE PROTEIN SIAT-RELATED"/>
    <property type="match status" value="1"/>
</dbReference>
<evidence type="ECO:0000256" key="8">
    <source>
        <dbReference type="SAM" id="Phobius"/>
    </source>
</evidence>
<dbReference type="Pfam" id="PF06808">
    <property type="entry name" value="DctM"/>
    <property type="match status" value="2"/>
</dbReference>
<gene>
    <name evidence="10" type="ORF">CAL25_14990</name>
</gene>
<keyword evidence="2" id="KW-1003">Cell membrane</keyword>
<keyword evidence="11" id="KW-1185">Reference proteome</keyword>
<sequence length="469" mass="49797">MAILIGTFLLLMIFGLPVAVSMAGAALLFVLVSGSVPDVVVAQRMIAGVESFPLLAVPFFILAGNLMNIAGITGRIYNFAVALVGWMRGGLGQVNIIGSVVFAGMSGTAIADAAGLGTIEIKAMKDHGYETEFAVGVTAASATLGPIIPPSLPFVIYGMMANVSIGSLFLAGLIPGAVLTVLMMFTVAYYARRNNWGGDVAFSWKRLGGAALEVLIVLAFPFSIWVMVEMGVTPNIATGIAFAALLILDWTFNFSAVMALMAPVILIGGMTLGWFTPTEAAVAAVIWALFLGLVRYRSMTLRTLAKASFDTIETTASVLFIVTAASVFAWLLTTTQAAQTLTDAILSVTQNKWVFLLMANLLILIVGCFIDTIAAITILVPILLPIVLKLGIDPIHFGLIMTLNLMIGLLHPPLGMVLFVLARVARLSVERTTMAILPWLVPLFIALIAITYIPQITLWLPTTMGMGAK</sequence>
<evidence type="ECO:0000313" key="10">
    <source>
        <dbReference type="EMBL" id="OZI48933.1"/>
    </source>
</evidence>
<feature type="transmembrane region" description="Helical" evidence="8">
    <location>
        <begin position="94"/>
        <end position="113"/>
    </location>
</feature>
<dbReference type="RefSeq" id="WP_094801290.1">
    <property type="nucleotide sequence ID" value="NZ_NEVN01000010.1"/>
</dbReference>
<evidence type="ECO:0000256" key="7">
    <source>
        <dbReference type="RuleBase" id="RU369079"/>
    </source>
</evidence>
<feature type="transmembrane region" description="Helical" evidence="8">
    <location>
        <begin position="272"/>
        <end position="294"/>
    </location>
</feature>
<comment type="subcellular location">
    <subcellularLocation>
        <location evidence="1 7">Cell inner membrane</location>
        <topology evidence="1 7">Multi-pass membrane protein</topology>
    </subcellularLocation>
</comment>
<keyword evidence="4 8" id="KW-0812">Transmembrane</keyword>
<feature type="transmembrane region" description="Helical" evidence="8">
    <location>
        <begin position="315"/>
        <end position="333"/>
    </location>
</feature>
<evidence type="ECO:0000259" key="9">
    <source>
        <dbReference type="Pfam" id="PF06808"/>
    </source>
</evidence>
<evidence type="ECO:0000313" key="11">
    <source>
        <dbReference type="Proteomes" id="UP000216913"/>
    </source>
</evidence>
<dbReference type="GO" id="GO:0005886">
    <property type="term" value="C:plasma membrane"/>
    <property type="evidence" value="ECO:0007669"/>
    <property type="project" value="UniProtKB-SubCell"/>
</dbReference>
<name>A0A261TJW5_9BORD</name>
<proteinExistence type="predicted"/>
<keyword evidence="5 8" id="KW-1133">Transmembrane helix</keyword>
<dbReference type="AlphaFoldDB" id="A0A261TJW5"/>
<feature type="domain" description="TRAP C4-dicarboxylate transport system permease DctM subunit" evidence="9">
    <location>
        <begin position="6"/>
        <end position="249"/>
    </location>
</feature>
<feature type="transmembrane region" description="Helical" evidence="8">
    <location>
        <begin position="398"/>
        <end position="424"/>
    </location>
</feature>
<keyword evidence="6 8" id="KW-0472">Membrane</keyword>
<dbReference type="GO" id="GO:0022857">
    <property type="term" value="F:transmembrane transporter activity"/>
    <property type="evidence" value="ECO:0007669"/>
    <property type="project" value="UniProtKB-UniRule"/>
</dbReference>
<dbReference type="OrthoDB" id="9777699at2"/>
<dbReference type="InterPro" id="IPR010656">
    <property type="entry name" value="DctM"/>
</dbReference>
<dbReference type="Proteomes" id="UP000216913">
    <property type="component" value="Unassembled WGS sequence"/>
</dbReference>
<evidence type="ECO:0000256" key="4">
    <source>
        <dbReference type="ARBA" id="ARBA00022692"/>
    </source>
</evidence>
<dbReference type="InterPro" id="IPR004681">
    <property type="entry name" value="TRAP_DctM"/>
</dbReference>
<feature type="transmembrane region" description="Helical" evidence="8">
    <location>
        <begin position="436"/>
        <end position="460"/>
    </location>
</feature>
<feature type="transmembrane region" description="Helical" evidence="8">
    <location>
        <begin position="210"/>
        <end position="228"/>
    </location>
</feature>
<feature type="transmembrane region" description="Helical" evidence="8">
    <location>
        <begin position="240"/>
        <end position="266"/>
    </location>
</feature>
<comment type="function">
    <text evidence="7">Part of the tripartite ATP-independent periplasmic (TRAP) transport system.</text>
</comment>
<keyword evidence="7" id="KW-0813">Transport</keyword>
<feature type="transmembrane region" description="Helical" evidence="8">
    <location>
        <begin position="52"/>
        <end position="73"/>
    </location>
</feature>